<proteinExistence type="predicted"/>
<accession>A0ABQ5YLU3</accession>
<organism evidence="1 2">
    <name type="scientific">Chitinimonas prasina</name>
    <dbReference type="NCBI Taxonomy" id="1434937"/>
    <lineage>
        <taxon>Bacteria</taxon>
        <taxon>Pseudomonadati</taxon>
        <taxon>Pseudomonadota</taxon>
        <taxon>Betaproteobacteria</taxon>
        <taxon>Neisseriales</taxon>
        <taxon>Chitinibacteraceae</taxon>
        <taxon>Chitinimonas</taxon>
    </lineage>
</organism>
<comment type="caution">
    <text evidence="1">The sequence shown here is derived from an EMBL/GenBank/DDBJ whole genome shotgun (WGS) entry which is preliminary data.</text>
</comment>
<dbReference type="EMBL" id="BSOG01000004">
    <property type="protein sequence ID" value="GLR14236.1"/>
    <property type="molecule type" value="Genomic_DNA"/>
</dbReference>
<keyword evidence="2" id="KW-1185">Reference proteome</keyword>
<gene>
    <name evidence="1" type="ORF">GCM10007907_30260</name>
</gene>
<evidence type="ECO:0000313" key="1">
    <source>
        <dbReference type="EMBL" id="GLR14236.1"/>
    </source>
</evidence>
<reference evidence="2" key="1">
    <citation type="journal article" date="2019" name="Int. J. Syst. Evol. Microbiol.">
        <title>The Global Catalogue of Microorganisms (GCM) 10K type strain sequencing project: providing services to taxonomists for standard genome sequencing and annotation.</title>
        <authorList>
            <consortium name="The Broad Institute Genomics Platform"/>
            <consortium name="The Broad Institute Genome Sequencing Center for Infectious Disease"/>
            <person name="Wu L."/>
            <person name="Ma J."/>
        </authorList>
    </citation>
    <scope>NUCLEOTIDE SEQUENCE [LARGE SCALE GENOMIC DNA]</scope>
    <source>
        <strain evidence="2">NBRC 110044</strain>
    </source>
</reference>
<protein>
    <submittedName>
        <fullName evidence="1">Uncharacterized protein</fullName>
    </submittedName>
</protein>
<dbReference type="Proteomes" id="UP001156706">
    <property type="component" value="Unassembled WGS sequence"/>
</dbReference>
<evidence type="ECO:0000313" key="2">
    <source>
        <dbReference type="Proteomes" id="UP001156706"/>
    </source>
</evidence>
<sequence length="180" mass="19927">MQPVDRQECLVIAEKISYKDVHGLLNVSWEQGLLPGTYRAVQENAVGTFYRGEGRSFFQANEWMRQNSQYMLRKGGAWLPKASRAKPRLYWYFEPETYLASGTDIDSQVSQQASNAVSAGYPAGASVVGSAIGIGIVNAFIESSRGEITMWHEISDEKFAQILLQSLKTGPEASICPTKP</sequence>
<name>A0ABQ5YLU3_9NEIS</name>